<evidence type="ECO:0000256" key="7">
    <source>
        <dbReference type="RuleBase" id="RU364038"/>
    </source>
</evidence>
<comment type="similarity">
    <text evidence="2 7">Belongs to the thioredoxin family. DsbC subfamily.</text>
</comment>
<evidence type="ECO:0000313" key="11">
    <source>
        <dbReference type="Proteomes" id="UP000477680"/>
    </source>
</evidence>
<proteinExistence type="inferred from homology"/>
<dbReference type="KEGG" id="kim:G3T16_17140"/>
<feature type="signal peptide" evidence="7">
    <location>
        <begin position="1"/>
        <end position="23"/>
    </location>
</feature>
<dbReference type="CDD" id="cd03020">
    <property type="entry name" value="DsbA_DsbC_DsbG"/>
    <property type="match status" value="1"/>
</dbReference>
<dbReference type="Gene3D" id="3.10.450.70">
    <property type="entry name" value="Disulphide bond isomerase, DsbC/G, N-terminal"/>
    <property type="match status" value="1"/>
</dbReference>
<evidence type="ECO:0000256" key="3">
    <source>
        <dbReference type="ARBA" id="ARBA00022729"/>
    </source>
</evidence>
<keyword evidence="11" id="KW-1185">Reference proteome</keyword>
<dbReference type="EMBL" id="CP048711">
    <property type="protein sequence ID" value="QIB66861.1"/>
    <property type="molecule type" value="Genomic_DNA"/>
</dbReference>
<organism evidence="10 11">
    <name type="scientific">Kineobactrum salinum</name>
    <dbReference type="NCBI Taxonomy" id="2708301"/>
    <lineage>
        <taxon>Bacteria</taxon>
        <taxon>Pseudomonadati</taxon>
        <taxon>Pseudomonadota</taxon>
        <taxon>Gammaproteobacteria</taxon>
        <taxon>Cellvibrionales</taxon>
        <taxon>Halieaceae</taxon>
        <taxon>Kineobactrum</taxon>
    </lineage>
</organism>
<dbReference type="InterPro" id="IPR009094">
    <property type="entry name" value="DiS-bond_isomerase_DsbC/G_N_sf"/>
</dbReference>
<evidence type="ECO:0000256" key="5">
    <source>
        <dbReference type="ARBA" id="ARBA00023157"/>
    </source>
</evidence>
<evidence type="ECO:0000256" key="1">
    <source>
        <dbReference type="ARBA" id="ARBA00004418"/>
    </source>
</evidence>
<evidence type="ECO:0000256" key="6">
    <source>
        <dbReference type="ARBA" id="ARBA00023284"/>
    </source>
</evidence>
<dbReference type="InterPro" id="IPR051470">
    <property type="entry name" value="Thiol:disulfide_interchange"/>
</dbReference>
<keyword evidence="5" id="KW-1015">Disulfide bond</keyword>
<name>A0A6C0U422_9GAMM</name>
<dbReference type="InterPro" id="IPR018950">
    <property type="entry name" value="DiS-bond_isomerase_DsbC/G_N"/>
</dbReference>
<evidence type="ECO:0000313" key="10">
    <source>
        <dbReference type="EMBL" id="QIB66861.1"/>
    </source>
</evidence>
<comment type="function">
    <text evidence="7">Required for disulfide bond formation in some periplasmic proteins. Acts by transferring its disulfide bond to other proteins and is reduced in the process.</text>
</comment>
<keyword evidence="4 7" id="KW-0574">Periplasm</keyword>
<dbReference type="Gene3D" id="3.40.30.10">
    <property type="entry name" value="Glutaredoxin"/>
    <property type="match status" value="1"/>
</dbReference>
<dbReference type="AlphaFoldDB" id="A0A6C0U422"/>
<keyword evidence="6 7" id="KW-0676">Redox-active center</keyword>
<keyword evidence="3 7" id="KW-0732">Signal</keyword>
<dbReference type="GO" id="GO:0042597">
    <property type="term" value="C:periplasmic space"/>
    <property type="evidence" value="ECO:0007669"/>
    <property type="project" value="UniProtKB-SubCell"/>
</dbReference>
<evidence type="ECO:0000259" key="8">
    <source>
        <dbReference type="Pfam" id="PF10411"/>
    </source>
</evidence>
<reference evidence="10 11" key="1">
    <citation type="submission" date="2020-02" db="EMBL/GenBank/DDBJ databases">
        <title>Genome sequencing for Kineobactrum sp. M2.</title>
        <authorList>
            <person name="Park S.-J."/>
        </authorList>
    </citation>
    <scope>NUCLEOTIDE SEQUENCE [LARGE SCALE GENOMIC DNA]</scope>
    <source>
        <strain evidence="10 11">M2</strain>
    </source>
</reference>
<comment type="subcellular location">
    <subcellularLocation>
        <location evidence="1 7">Periplasm</location>
    </subcellularLocation>
</comment>
<dbReference type="InterPro" id="IPR033954">
    <property type="entry name" value="DiS-bond_Isoase_DsbC/G"/>
</dbReference>
<sequence>MTHRVFTALLPLLAPLLAVSAAAGEPAPGEVVDTLRKKLEVPSAGLTVGTVEASEMPGMYAVQFKEGPLVYATADGEYFIVGDLFTVGPAGYVNLAEKRRDTQRTEQLEGLATADMIVFPAQDKRRTHITVFTDVTCFYCQKLHREVPELNKHGVEVRYVAYPRAGLGTEGYRKLATAWCAEDRPTTLTRLKSGEAVPESVCKDNPIASQYELGKNMGVRGTPAIITSSGQMIPGYQSAEELMRTLDLE</sequence>
<dbReference type="InterPro" id="IPR012336">
    <property type="entry name" value="Thioredoxin-like_fold"/>
</dbReference>
<dbReference type="InterPro" id="IPR036249">
    <property type="entry name" value="Thioredoxin-like_sf"/>
</dbReference>
<evidence type="ECO:0000259" key="9">
    <source>
        <dbReference type="Pfam" id="PF13098"/>
    </source>
</evidence>
<feature type="domain" description="Thioredoxin-like fold" evidence="9">
    <location>
        <begin position="124"/>
        <end position="244"/>
    </location>
</feature>
<gene>
    <name evidence="10" type="ORF">G3T16_17140</name>
</gene>
<accession>A0A6C0U422</accession>
<evidence type="ECO:0000256" key="2">
    <source>
        <dbReference type="ARBA" id="ARBA00009813"/>
    </source>
</evidence>
<dbReference type="PANTHER" id="PTHR35272:SF3">
    <property type="entry name" value="THIOL:DISULFIDE INTERCHANGE PROTEIN DSBC"/>
    <property type="match status" value="1"/>
</dbReference>
<evidence type="ECO:0000256" key="4">
    <source>
        <dbReference type="ARBA" id="ARBA00022764"/>
    </source>
</evidence>
<dbReference type="RefSeq" id="WP_163496291.1">
    <property type="nucleotide sequence ID" value="NZ_CP048711.1"/>
</dbReference>
<feature type="chain" id="PRO_5025717595" description="Thiol:disulfide interchange protein" evidence="7">
    <location>
        <begin position="24"/>
        <end position="249"/>
    </location>
</feature>
<dbReference type="Pfam" id="PF13098">
    <property type="entry name" value="Thioredoxin_2"/>
    <property type="match status" value="1"/>
</dbReference>
<dbReference type="Pfam" id="PF10411">
    <property type="entry name" value="DsbC_N"/>
    <property type="match status" value="1"/>
</dbReference>
<feature type="domain" description="Disulphide bond isomerase DsbC/G N-terminal" evidence="8">
    <location>
        <begin position="24"/>
        <end position="88"/>
    </location>
</feature>
<dbReference type="SUPFAM" id="SSF54423">
    <property type="entry name" value="DsbC/DsbG N-terminal domain-like"/>
    <property type="match status" value="1"/>
</dbReference>
<protein>
    <recommendedName>
        <fullName evidence="7">Thiol:disulfide interchange protein</fullName>
    </recommendedName>
</protein>
<dbReference type="SUPFAM" id="SSF52833">
    <property type="entry name" value="Thioredoxin-like"/>
    <property type="match status" value="1"/>
</dbReference>
<dbReference type="PANTHER" id="PTHR35272">
    <property type="entry name" value="THIOL:DISULFIDE INTERCHANGE PROTEIN DSBC-RELATED"/>
    <property type="match status" value="1"/>
</dbReference>
<dbReference type="Proteomes" id="UP000477680">
    <property type="component" value="Chromosome"/>
</dbReference>